<gene>
    <name evidence="1" type="ORF">Salat_2477100</name>
</gene>
<accession>A0AAE1XRA2</accession>
<evidence type="ECO:0000313" key="2">
    <source>
        <dbReference type="Proteomes" id="UP001293254"/>
    </source>
</evidence>
<reference evidence="1" key="2">
    <citation type="journal article" date="2024" name="Plant">
        <title>Genomic evolution and insights into agronomic trait innovations of Sesamum species.</title>
        <authorList>
            <person name="Miao H."/>
            <person name="Wang L."/>
            <person name="Qu L."/>
            <person name="Liu H."/>
            <person name="Sun Y."/>
            <person name="Le M."/>
            <person name="Wang Q."/>
            <person name="Wei S."/>
            <person name="Zheng Y."/>
            <person name="Lin W."/>
            <person name="Duan Y."/>
            <person name="Cao H."/>
            <person name="Xiong S."/>
            <person name="Wang X."/>
            <person name="Wei L."/>
            <person name="Li C."/>
            <person name="Ma Q."/>
            <person name="Ju M."/>
            <person name="Zhao R."/>
            <person name="Li G."/>
            <person name="Mu C."/>
            <person name="Tian Q."/>
            <person name="Mei H."/>
            <person name="Zhang T."/>
            <person name="Gao T."/>
            <person name="Zhang H."/>
        </authorList>
    </citation>
    <scope>NUCLEOTIDE SEQUENCE</scope>
    <source>
        <strain evidence="1">3651</strain>
    </source>
</reference>
<protein>
    <submittedName>
        <fullName evidence="1">Uncharacterized protein</fullName>
    </submittedName>
</protein>
<proteinExistence type="predicted"/>
<evidence type="ECO:0000313" key="1">
    <source>
        <dbReference type="EMBL" id="KAK4416516.1"/>
    </source>
</evidence>
<dbReference type="EMBL" id="JACGWO010000010">
    <property type="protein sequence ID" value="KAK4416516.1"/>
    <property type="molecule type" value="Genomic_DNA"/>
</dbReference>
<dbReference type="AlphaFoldDB" id="A0AAE1XRA2"/>
<name>A0AAE1XRA2_9LAMI</name>
<keyword evidence="2" id="KW-1185">Reference proteome</keyword>
<comment type="caution">
    <text evidence="1">The sequence shown here is derived from an EMBL/GenBank/DDBJ whole genome shotgun (WGS) entry which is preliminary data.</text>
</comment>
<organism evidence="1 2">
    <name type="scientific">Sesamum alatum</name>
    <dbReference type="NCBI Taxonomy" id="300844"/>
    <lineage>
        <taxon>Eukaryota</taxon>
        <taxon>Viridiplantae</taxon>
        <taxon>Streptophyta</taxon>
        <taxon>Embryophyta</taxon>
        <taxon>Tracheophyta</taxon>
        <taxon>Spermatophyta</taxon>
        <taxon>Magnoliopsida</taxon>
        <taxon>eudicotyledons</taxon>
        <taxon>Gunneridae</taxon>
        <taxon>Pentapetalae</taxon>
        <taxon>asterids</taxon>
        <taxon>lamiids</taxon>
        <taxon>Lamiales</taxon>
        <taxon>Pedaliaceae</taxon>
        <taxon>Sesamum</taxon>
    </lineage>
</organism>
<reference evidence="1" key="1">
    <citation type="submission" date="2020-06" db="EMBL/GenBank/DDBJ databases">
        <authorList>
            <person name="Li T."/>
            <person name="Hu X."/>
            <person name="Zhang T."/>
            <person name="Song X."/>
            <person name="Zhang H."/>
            <person name="Dai N."/>
            <person name="Sheng W."/>
            <person name="Hou X."/>
            <person name="Wei L."/>
        </authorList>
    </citation>
    <scope>NUCLEOTIDE SEQUENCE</scope>
    <source>
        <strain evidence="1">3651</strain>
        <tissue evidence="1">Leaf</tissue>
    </source>
</reference>
<sequence>MHDYSCWTLDTWDKGTRIPCRILEDRIGWLSAYLNLGPHKDQVQLFNKPYPLHGLAHVHGPLCVSVLMQPSSISLKVIVSNADLFIVTTQHGGSMFHSGYNELQ</sequence>
<dbReference type="Proteomes" id="UP001293254">
    <property type="component" value="Unassembled WGS sequence"/>
</dbReference>